<feature type="domain" description="AMP-dependent synthetase/ligase" evidence="2">
    <location>
        <begin position="46"/>
        <end position="395"/>
    </location>
</feature>
<dbReference type="SUPFAM" id="SSF56801">
    <property type="entry name" value="Acetyl-CoA synthetase-like"/>
    <property type="match status" value="1"/>
</dbReference>
<sequence>MHKRWNYSNKRRIGLRDGHTVLEKFLKLCSEMKSDAGCWDEQLGVLSYDDLRKAIIALALKVSKYPDQSIGVMMPASAGAYIAYFAILLSGKIPVMINWSQGLREMAACIELANVNHILTSKQLVEHLRQIHGDDVEYPAQLIYMETIRKQLSLWDKVRIAFYFSLPYPWLMRLFDISGQSEEKVAVILFTSGTEKLPKGVPLTHANLLENQKACLKFFDPVETDVMMSFLPPFHAYGFNCCALFPMLAGLPVVFSYNPLQPKKIVELIDRTHATFLGSTPIFFDYILKTAKKQESMLNSLRFVVIGGDAFKDSLREKSDKDFPHIILRQGYGTTECSPVVTINSDDSPKDESCVGIPIEGIDIMIVSEETYVPVSSGEVGLVVIRGTSLFSGYLGADPNQGFIQLGGDQWYVTGDLGYLDKNSQLFLKGRLSRFVKIGSEMVSLQALESLLIEGFGLPEEQEGISLIVCGLPGEKIRLCLFTTFSTTLNEVNDILKNLKTSSIMKISYQHRLESIPMLGTGKPDYRALNSLALSLFHGD</sequence>
<dbReference type="Proteomes" id="UP000258476">
    <property type="component" value="Chromosome"/>
</dbReference>
<name>A0A3B0Q191_9CHLA</name>
<dbReference type="KEGG" id="chla:C834K_0867"/>
<dbReference type="InterPro" id="IPR042099">
    <property type="entry name" value="ANL_N_sf"/>
</dbReference>
<dbReference type="Pfam" id="PF00501">
    <property type="entry name" value="AMP-binding"/>
    <property type="match status" value="1"/>
</dbReference>
<dbReference type="PANTHER" id="PTHR43767">
    <property type="entry name" value="LONG-CHAIN-FATTY-ACID--COA LIGASE"/>
    <property type="match status" value="1"/>
</dbReference>
<accession>A0A3B0Q191</accession>
<dbReference type="GO" id="GO:0016874">
    <property type="term" value="F:ligase activity"/>
    <property type="evidence" value="ECO:0007669"/>
    <property type="project" value="UniProtKB-KW"/>
</dbReference>
<proteinExistence type="predicted"/>
<keyword evidence="1" id="KW-0472">Membrane</keyword>
<gene>
    <name evidence="3" type="primary">aas</name>
    <name evidence="3" type="ORF">C834K_0867</name>
</gene>
<dbReference type="RefSeq" id="WP_117274589.1">
    <property type="nucleotide sequence ID" value="NZ_LS992154.1"/>
</dbReference>
<evidence type="ECO:0000313" key="4">
    <source>
        <dbReference type="Proteomes" id="UP000258476"/>
    </source>
</evidence>
<dbReference type="PANTHER" id="PTHR43767:SF1">
    <property type="entry name" value="NONRIBOSOMAL PEPTIDE SYNTHASE PES1 (EUROFUNG)-RELATED"/>
    <property type="match status" value="1"/>
</dbReference>
<dbReference type="EMBL" id="LS992154">
    <property type="protein sequence ID" value="SYX09305.1"/>
    <property type="molecule type" value="Genomic_DNA"/>
</dbReference>
<keyword evidence="4" id="KW-1185">Reference proteome</keyword>
<dbReference type="NCBIfam" id="NF004971">
    <property type="entry name" value="PRK06334.1"/>
    <property type="match status" value="1"/>
</dbReference>
<keyword evidence="1" id="KW-0812">Transmembrane</keyword>
<evidence type="ECO:0000313" key="3">
    <source>
        <dbReference type="EMBL" id="SYX09305.1"/>
    </source>
</evidence>
<organism evidence="3 4">
    <name type="scientific">Chlamydia poikilotherma</name>
    <dbReference type="NCBI Taxonomy" id="1967783"/>
    <lineage>
        <taxon>Bacteria</taxon>
        <taxon>Pseudomonadati</taxon>
        <taxon>Chlamydiota</taxon>
        <taxon>Chlamydiia</taxon>
        <taxon>Chlamydiales</taxon>
        <taxon>Chlamydiaceae</taxon>
        <taxon>Chlamydia/Chlamydophila group</taxon>
        <taxon>Chlamydia</taxon>
    </lineage>
</organism>
<dbReference type="Gene3D" id="3.40.50.12780">
    <property type="entry name" value="N-terminal domain of ligase-like"/>
    <property type="match status" value="1"/>
</dbReference>
<evidence type="ECO:0000256" key="1">
    <source>
        <dbReference type="SAM" id="Phobius"/>
    </source>
</evidence>
<reference evidence="4" key="1">
    <citation type="submission" date="2017-11" db="EMBL/GenBank/DDBJ databases">
        <authorList>
            <person name="Seth-Smith MB H."/>
        </authorList>
    </citation>
    <scope>NUCLEOTIDE SEQUENCE [LARGE SCALE GENOMIC DNA]</scope>
</reference>
<feature type="transmembrane region" description="Helical" evidence="1">
    <location>
        <begin position="70"/>
        <end position="89"/>
    </location>
</feature>
<keyword evidence="1" id="KW-1133">Transmembrane helix</keyword>
<evidence type="ECO:0000259" key="2">
    <source>
        <dbReference type="Pfam" id="PF00501"/>
    </source>
</evidence>
<dbReference type="AlphaFoldDB" id="A0A3B0Q191"/>
<dbReference type="InterPro" id="IPR000873">
    <property type="entry name" value="AMP-dep_synth/lig_dom"/>
</dbReference>
<dbReference type="InterPro" id="IPR050237">
    <property type="entry name" value="ATP-dep_AMP-bd_enzyme"/>
</dbReference>
<protein>
    <submittedName>
        <fullName evidence="3">Bifunctional protein aas,long chain fatty acid--[acyl-carrier-protein] ligase,Uncharacterized protein conserved in bacteria,amino acid adenylation domain,AMP-binding enzyme</fullName>
    </submittedName>
</protein>
<keyword evidence="3" id="KW-0436">Ligase</keyword>
<dbReference type="OrthoDB" id="9757771at2"/>